<feature type="transmembrane region" description="Helical" evidence="1">
    <location>
        <begin position="7"/>
        <end position="27"/>
    </location>
</feature>
<dbReference type="Proteomes" id="UP000654004">
    <property type="component" value="Unassembled WGS sequence"/>
</dbReference>
<dbReference type="PANTHER" id="PTHR43283:SF14">
    <property type="entry name" value="BLL8153 PROTEIN"/>
    <property type="match status" value="1"/>
</dbReference>
<evidence type="ECO:0000259" key="2">
    <source>
        <dbReference type="Pfam" id="PF00144"/>
    </source>
</evidence>
<protein>
    <recommendedName>
        <fullName evidence="2">Beta-lactamase-related domain-containing protein</fullName>
    </recommendedName>
</protein>
<dbReference type="InterPro" id="IPR012338">
    <property type="entry name" value="Beta-lactam/transpept-like"/>
</dbReference>
<keyword evidence="4" id="KW-1185">Reference proteome</keyword>
<name>A0ABQ2QFJ2_9GAMM</name>
<gene>
    <name evidence="3" type="ORF">GCM10009410_09260</name>
</gene>
<dbReference type="InterPro" id="IPR001466">
    <property type="entry name" value="Beta-lactam-related"/>
</dbReference>
<dbReference type="Pfam" id="PF00144">
    <property type="entry name" value="Beta-lactamase"/>
    <property type="match status" value="1"/>
</dbReference>
<evidence type="ECO:0000256" key="1">
    <source>
        <dbReference type="SAM" id="Phobius"/>
    </source>
</evidence>
<dbReference type="InterPro" id="IPR050789">
    <property type="entry name" value="Diverse_Enzym_Activities"/>
</dbReference>
<accession>A0ABQ2QFJ2</accession>
<proteinExistence type="predicted"/>
<organism evidence="3 4">
    <name type="scientific">Shewanella ulleungensis</name>
    <dbReference type="NCBI Taxonomy" id="2282699"/>
    <lineage>
        <taxon>Bacteria</taxon>
        <taxon>Pseudomonadati</taxon>
        <taxon>Pseudomonadota</taxon>
        <taxon>Gammaproteobacteria</taxon>
        <taxon>Alteromonadales</taxon>
        <taxon>Shewanellaceae</taxon>
        <taxon>Shewanella</taxon>
    </lineage>
</organism>
<keyword evidence="1" id="KW-0472">Membrane</keyword>
<dbReference type="PANTHER" id="PTHR43283">
    <property type="entry name" value="BETA-LACTAMASE-RELATED"/>
    <property type="match status" value="1"/>
</dbReference>
<comment type="caution">
    <text evidence="3">The sequence shown here is derived from an EMBL/GenBank/DDBJ whole genome shotgun (WGS) entry which is preliminary data.</text>
</comment>
<sequence>MSTLFKLIKAALLSIFIIVIVLVAYNWQSVNRLYSVVTLFDESLVVNNFSHMKDVFFNTKIVKQGKHDVFNVNLTPLPESFSYRGNTTPTDEFLNRRATTALLVLKDDNITFEQYYLGTQSDDKRISWSMAKSFVSILFGMQVDAGNIDINKTVGFYLPELASSGYGNVKVEHVLQMSSGVKWNEDYLDFNSDINKMGRVLAIGGSLDQMTSELVNESTPGKVFHYVSMDTHVIGMILRRVTDKSLVELIQQNLWNTIGMESDAYWLTDSQGTAFALGGLNVTTRDYARFGRLLLNNGAFNGMQIVSAEWIKAATTPQAEYLKPQADKLGYGYQIWLPPQAEQGEFFCVGVYGQYIYVNQQHNVVIVKNSADLGFLDALNSKHETIAFFREIVASLQ</sequence>
<dbReference type="RefSeq" id="WP_229777008.1">
    <property type="nucleotide sequence ID" value="NZ_BMQW01000002.1"/>
</dbReference>
<keyword evidence="1" id="KW-0812">Transmembrane</keyword>
<dbReference type="SUPFAM" id="SSF56601">
    <property type="entry name" value="beta-lactamase/transpeptidase-like"/>
    <property type="match status" value="1"/>
</dbReference>
<dbReference type="Gene3D" id="3.40.710.10">
    <property type="entry name" value="DD-peptidase/beta-lactamase superfamily"/>
    <property type="match status" value="1"/>
</dbReference>
<evidence type="ECO:0000313" key="3">
    <source>
        <dbReference type="EMBL" id="GGP79050.1"/>
    </source>
</evidence>
<reference evidence="4" key="1">
    <citation type="journal article" date="2019" name="Int. J. Syst. Evol. Microbiol.">
        <title>The Global Catalogue of Microorganisms (GCM) 10K type strain sequencing project: providing services to taxonomists for standard genome sequencing and annotation.</title>
        <authorList>
            <consortium name="The Broad Institute Genomics Platform"/>
            <consortium name="The Broad Institute Genome Sequencing Center for Infectious Disease"/>
            <person name="Wu L."/>
            <person name="Ma J."/>
        </authorList>
    </citation>
    <scope>NUCLEOTIDE SEQUENCE [LARGE SCALE GENOMIC DNA]</scope>
    <source>
        <strain evidence="4">JCM 32305</strain>
    </source>
</reference>
<feature type="domain" description="Beta-lactamase-related" evidence="2">
    <location>
        <begin position="96"/>
        <end position="371"/>
    </location>
</feature>
<keyword evidence="1" id="KW-1133">Transmembrane helix</keyword>
<evidence type="ECO:0000313" key="4">
    <source>
        <dbReference type="Proteomes" id="UP000654004"/>
    </source>
</evidence>
<dbReference type="EMBL" id="BMQW01000002">
    <property type="protein sequence ID" value="GGP79050.1"/>
    <property type="molecule type" value="Genomic_DNA"/>
</dbReference>